<sequence>MHISAGTLFKRLTSSFALPSFNVMLILLCRTSHRNAHASAIETEQVQPAIIRNIPSGNKISVEGRASTEHSFQTRRTRNVPRRNIPVERLAFGEHEAQIRRIGNNPRGDTIPMKGAAFGEHAAQTCRPRNVRGYIITVEGLAFAKHGAKICSAGDIPRGNITVEVDASIEHGTEICCISNIPEGNIIVEVIAPVRYMPSGKAALNRSNAIFLFESNTCEKSVI</sequence>
<accession>A0A7S1UWL5</accession>
<dbReference type="AlphaFoldDB" id="A0A7S1UWL5"/>
<proteinExistence type="predicted"/>
<protein>
    <submittedName>
        <fullName evidence="1">Uncharacterized protein</fullName>
    </submittedName>
</protein>
<gene>
    <name evidence="1" type="ORF">GOCE00092_LOCUS7727</name>
</gene>
<name>A0A7S1UWL5_9STRA</name>
<dbReference type="EMBL" id="HBGK01015075">
    <property type="protein sequence ID" value="CAD9278818.1"/>
    <property type="molecule type" value="Transcribed_RNA"/>
</dbReference>
<organism evidence="1">
    <name type="scientific">Grammatophora oceanica</name>
    <dbReference type="NCBI Taxonomy" id="210454"/>
    <lineage>
        <taxon>Eukaryota</taxon>
        <taxon>Sar</taxon>
        <taxon>Stramenopiles</taxon>
        <taxon>Ochrophyta</taxon>
        <taxon>Bacillariophyta</taxon>
        <taxon>Fragilariophyceae</taxon>
        <taxon>Fragilariophycidae</taxon>
        <taxon>Rhabdonematales</taxon>
        <taxon>Grammatophoraceae</taxon>
        <taxon>Grammatophora</taxon>
    </lineage>
</organism>
<reference evidence="1" key="1">
    <citation type="submission" date="2021-01" db="EMBL/GenBank/DDBJ databases">
        <authorList>
            <person name="Corre E."/>
            <person name="Pelletier E."/>
            <person name="Niang G."/>
            <person name="Scheremetjew M."/>
            <person name="Finn R."/>
            <person name="Kale V."/>
            <person name="Holt S."/>
            <person name="Cochrane G."/>
            <person name="Meng A."/>
            <person name="Brown T."/>
            <person name="Cohen L."/>
        </authorList>
    </citation>
    <scope>NUCLEOTIDE SEQUENCE</scope>
    <source>
        <strain evidence="1">CCMP 410</strain>
    </source>
</reference>
<evidence type="ECO:0000313" key="1">
    <source>
        <dbReference type="EMBL" id="CAD9278818.1"/>
    </source>
</evidence>